<protein>
    <recommendedName>
        <fullName evidence="3">Helix-turn-helix domain-containing protein</fullName>
    </recommendedName>
</protein>
<dbReference type="Proteomes" id="UP001501444">
    <property type="component" value="Unassembled WGS sequence"/>
</dbReference>
<gene>
    <name evidence="1" type="ORF">GCM10010170_002960</name>
</gene>
<dbReference type="EMBL" id="BAAARV010000004">
    <property type="protein sequence ID" value="GAA2327367.1"/>
    <property type="molecule type" value="Genomic_DNA"/>
</dbReference>
<keyword evidence="2" id="KW-1185">Reference proteome</keyword>
<evidence type="ECO:0000313" key="1">
    <source>
        <dbReference type="EMBL" id="GAA2327367.1"/>
    </source>
</evidence>
<sequence>MSAVAMFCEDSRSIGSMTDRELSALGELLEPARADLRISVREAARRAGISDTRWRQLVAGTASGGAGQRISVRPTERTVVAMALAVKADPGAALGAAGFDAEPGPKLAAVVDEVWAKISHLQPSGGSPARTPVRQGQGFDLQYELTRIRRLDEPAQVKLALIQGVLDLYEEARHEAEQQTTPSQGHPA</sequence>
<accession>A0ABP5S9M6</accession>
<evidence type="ECO:0008006" key="3">
    <source>
        <dbReference type="Google" id="ProtNLM"/>
    </source>
</evidence>
<evidence type="ECO:0000313" key="2">
    <source>
        <dbReference type="Proteomes" id="UP001501444"/>
    </source>
</evidence>
<name>A0ABP5S9M6_9ACTN</name>
<comment type="caution">
    <text evidence="1">The sequence shown here is derived from an EMBL/GenBank/DDBJ whole genome shotgun (WGS) entry which is preliminary data.</text>
</comment>
<reference evidence="2" key="1">
    <citation type="journal article" date="2019" name="Int. J. Syst. Evol. Microbiol.">
        <title>The Global Catalogue of Microorganisms (GCM) 10K type strain sequencing project: providing services to taxonomists for standard genome sequencing and annotation.</title>
        <authorList>
            <consortium name="The Broad Institute Genomics Platform"/>
            <consortium name="The Broad Institute Genome Sequencing Center for Infectious Disease"/>
            <person name="Wu L."/>
            <person name="Ma J."/>
        </authorList>
    </citation>
    <scope>NUCLEOTIDE SEQUENCE [LARGE SCALE GENOMIC DNA]</scope>
    <source>
        <strain evidence="2">JCM 3272</strain>
    </source>
</reference>
<proteinExistence type="predicted"/>
<organism evidence="1 2">
    <name type="scientific">Dactylosporangium salmoneum</name>
    <dbReference type="NCBI Taxonomy" id="53361"/>
    <lineage>
        <taxon>Bacteria</taxon>
        <taxon>Bacillati</taxon>
        <taxon>Actinomycetota</taxon>
        <taxon>Actinomycetes</taxon>
        <taxon>Micromonosporales</taxon>
        <taxon>Micromonosporaceae</taxon>
        <taxon>Dactylosporangium</taxon>
    </lineage>
</organism>